<reference evidence="2" key="1">
    <citation type="journal article" date="2019" name="Int. J. Syst. Evol. Microbiol.">
        <title>The Global Catalogue of Microorganisms (GCM) 10K type strain sequencing project: providing services to taxonomists for standard genome sequencing and annotation.</title>
        <authorList>
            <consortium name="The Broad Institute Genomics Platform"/>
            <consortium name="The Broad Institute Genome Sequencing Center for Infectious Disease"/>
            <person name="Wu L."/>
            <person name="Ma J."/>
        </authorList>
    </citation>
    <scope>NUCLEOTIDE SEQUENCE [LARGE SCALE GENOMIC DNA]</scope>
    <source>
        <strain evidence="2">JCM 14370</strain>
    </source>
</reference>
<dbReference type="SUPFAM" id="SSF53850">
    <property type="entry name" value="Periplasmic binding protein-like II"/>
    <property type="match status" value="1"/>
</dbReference>
<dbReference type="RefSeq" id="WP_189001794.1">
    <property type="nucleotide sequence ID" value="NZ_BMOD01000003.1"/>
</dbReference>
<evidence type="ECO:0000313" key="2">
    <source>
        <dbReference type="Proteomes" id="UP000632222"/>
    </source>
</evidence>
<dbReference type="EMBL" id="BMOD01000003">
    <property type="protein sequence ID" value="GGJ29239.1"/>
    <property type="molecule type" value="Genomic_DNA"/>
</dbReference>
<dbReference type="Proteomes" id="UP000632222">
    <property type="component" value="Unassembled WGS sequence"/>
</dbReference>
<proteinExistence type="predicted"/>
<dbReference type="Gene3D" id="3.40.190.10">
    <property type="entry name" value="Periplasmic binding protein-like II"/>
    <property type="match status" value="2"/>
</dbReference>
<accession>A0ABQ2CX13</accession>
<comment type="caution">
    <text evidence="1">The sequence shown here is derived from an EMBL/GenBank/DDBJ whole genome shotgun (WGS) entry which is preliminary data.</text>
</comment>
<sequence length="278" mass="30774">MTLITHPHQTRQASQTTVELVSLLGPNHQQHLIDLVNHLNATTSLSLKYQPGELWTTHEKSLKSGNAQAGFICGLLGLQHEHLDFLAVPVPLAPRAKGQPVYFSDVVVHRDSIYDQLSELTQAHWAYNDPTSLSGLAAPLAQLSRLGAAFTGDFTPSGSHLQSIQQVLTQQVDAAAIDSQVLSWVLRQQPRLRQELRVIASLGPFPAPPFAVHQNLDPEVRQELQKALLNLHRTVSGQKLLDEAGFIHYQLTHKDQYQPLLEVTAQAQILRDRGVVHA</sequence>
<evidence type="ECO:0000313" key="1">
    <source>
        <dbReference type="EMBL" id="GGJ29239.1"/>
    </source>
</evidence>
<keyword evidence="2" id="KW-1185">Reference proteome</keyword>
<dbReference type="Pfam" id="PF12974">
    <property type="entry name" value="Phosphonate-bd"/>
    <property type="match status" value="1"/>
</dbReference>
<gene>
    <name evidence="1" type="ORF">GCM10008938_14190</name>
</gene>
<organism evidence="1 2">
    <name type="scientific">Deinococcus roseus</name>
    <dbReference type="NCBI Taxonomy" id="392414"/>
    <lineage>
        <taxon>Bacteria</taxon>
        <taxon>Thermotogati</taxon>
        <taxon>Deinococcota</taxon>
        <taxon>Deinococci</taxon>
        <taxon>Deinococcales</taxon>
        <taxon>Deinococcaceae</taxon>
        <taxon>Deinococcus</taxon>
    </lineage>
</organism>
<dbReference type="PANTHER" id="PTHR35841">
    <property type="entry name" value="PHOSPHONATES-BINDING PERIPLASMIC PROTEIN"/>
    <property type="match status" value="1"/>
</dbReference>
<name>A0ABQ2CX13_9DEIO</name>
<dbReference type="PANTHER" id="PTHR35841:SF1">
    <property type="entry name" value="PHOSPHONATES-BINDING PERIPLASMIC PROTEIN"/>
    <property type="match status" value="1"/>
</dbReference>
<protein>
    <recommendedName>
        <fullName evidence="3">Phosphate ABC transporter substrate-binding protein</fullName>
    </recommendedName>
</protein>
<evidence type="ECO:0008006" key="3">
    <source>
        <dbReference type="Google" id="ProtNLM"/>
    </source>
</evidence>